<dbReference type="InterPro" id="IPR036397">
    <property type="entry name" value="RNaseH_sf"/>
</dbReference>
<evidence type="ECO:0000313" key="4">
    <source>
        <dbReference type="EMBL" id="JAA56722.1"/>
    </source>
</evidence>
<feature type="domain" description="Reverse transcriptase" evidence="2">
    <location>
        <begin position="1"/>
        <end position="143"/>
    </location>
</feature>
<dbReference type="Pfam" id="PF00078">
    <property type="entry name" value="RVT_1"/>
    <property type="match status" value="1"/>
</dbReference>
<dbReference type="InterPro" id="IPR043502">
    <property type="entry name" value="DNA/RNA_pol_sf"/>
</dbReference>
<dbReference type="SUPFAM" id="SSF56672">
    <property type="entry name" value="DNA/RNA polymerases"/>
    <property type="match status" value="1"/>
</dbReference>
<dbReference type="GO" id="GO:0004523">
    <property type="term" value="F:RNA-DNA hybrid ribonuclease activity"/>
    <property type="evidence" value="ECO:0007669"/>
    <property type="project" value="InterPro"/>
</dbReference>
<evidence type="ECO:0000256" key="1">
    <source>
        <dbReference type="SAM" id="SignalP"/>
    </source>
</evidence>
<dbReference type="GO" id="GO:0071897">
    <property type="term" value="P:DNA biosynthetic process"/>
    <property type="evidence" value="ECO:0007669"/>
    <property type="project" value="UniProtKB-ARBA"/>
</dbReference>
<dbReference type="PROSITE" id="PS50879">
    <property type="entry name" value="RNASE_H_1"/>
    <property type="match status" value="1"/>
</dbReference>
<proteinExistence type="evidence at transcript level"/>
<accession>L7LYN9</accession>
<dbReference type="EMBL" id="GACK01008312">
    <property type="protein sequence ID" value="JAA56722.1"/>
    <property type="molecule type" value="mRNA"/>
</dbReference>
<name>L7LYN9_RHIPC</name>
<dbReference type="Pfam" id="PF00075">
    <property type="entry name" value="RNase_H"/>
    <property type="match status" value="1"/>
</dbReference>
<dbReference type="SUPFAM" id="SSF53098">
    <property type="entry name" value="Ribonuclease H-like"/>
    <property type="match status" value="1"/>
</dbReference>
<feature type="chain" id="PRO_5003980920" evidence="1">
    <location>
        <begin position="18"/>
        <end position="636"/>
    </location>
</feature>
<dbReference type="InterPro" id="IPR002156">
    <property type="entry name" value="RNaseH_domain"/>
</dbReference>
<evidence type="ECO:0000259" key="2">
    <source>
        <dbReference type="PROSITE" id="PS50878"/>
    </source>
</evidence>
<sequence>MGVQGLLLAYIAAFLGGRTMRVRVGGALSDPRPVSVGVPQGSVLSPFLFNLALADIGDYIPRALPCDVRVAIYADDIAVFAARRSDAEPHSRTSVQTVLNSIDAYITGKGMQLSPAKTEALMVHRSSVARIHTPRFTLQGITIPWSLQVTYLGVLIDHRLRWTPAVKAQCRNARRVASAARALLARGNGCSPTLALRLFNGMATARILYGLPLASLPRSNWEKLDAVHRTAIRQFLSLPRSTPIGPTLAEAGDMPLSLRADVRALNHIERMQRSRHGQRLIFRLHSLTSSRMGQCAAAFSALVPSTPDVNIHSAPPSRHRPLTICAHIPGVRSKRSTPVCALRQETAATLDDRLSGRLHLFTDGSVLRDGSAAAACVIPSLELHNQCRLVCEASSTIAELAALDLAADALLQLQVSSAAVITDSRPALQLLARGYRGPPLAKSIVRRLEAVQDLGCDLILQWVPAHIGIPGNEAADALAKAAHAAETPTTTAISCFDVARSRIARSVASRHPDARVAASEPPRPLPRTGLARRARAFLLRLRMGVPRTAERLHRLTGEGDPSCPHCPEPETLAHILLSCAAYSEERRALVQAYKQHGLGTTTTDQLLFPRAHASVAKRVFGALVDFFVTSALYERL</sequence>
<protein>
    <submittedName>
        <fullName evidence="4">Putative tick transposon</fullName>
    </submittedName>
</protein>
<reference evidence="4" key="1">
    <citation type="submission" date="2012-11" db="EMBL/GenBank/DDBJ databases">
        <authorList>
            <person name="Lucero-Rivera Y.E."/>
            <person name="Tovar-Ramirez D."/>
        </authorList>
    </citation>
    <scope>NUCLEOTIDE SEQUENCE</scope>
    <source>
        <tissue evidence="4">Salivary gland</tissue>
    </source>
</reference>
<organism evidence="4">
    <name type="scientific">Rhipicephalus pulchellus</name>
    <name type="common">Yellow backed tick</name>
    <name type="synonym">Dermacentor pulchellus</name>
    <dbReference type="NCBI Taxonomy" id="72859"/>
    <lineage>
        <taxon>Eukaryota</taxon>
        <taxon>Metazoa</taxon>
        <taxon>Ecdysozoa</taxon>
        <taxon>Arthropoda</taxon>
        <taxon>Chelicerata</taxon>
        <taxon>Arachnida</taxon>
        <taxon>Acari</taxon>
        <taxon>Parasitiformes</taxon>
        <taxon>Ixodida</taxon>
        <taxon>Ixodoidea</taxon>
        <taxon>Ixodidae</taxon>
        <taxon>Rhipicephalinae</taxon>
        <taxon>Rhipicephalus</taxon>
        <taxon>Rhipicephalus</taxon>
    </lineage>
</organism>
<feature type="domain" description="RNase H type-1" evidence="3">
    <location>
        <begin position="354"/>
        <end position="484"/>
    </location>
</feature>
<dbReference type="PROSITE" id="PS50878">
    <property type="entry name" value="RT_POL"/>
    <property type="match status" value="1"/>
</dbReference>
<dbReference type="AlphaFoldDB" id="L7LYN9"/>
<feature type="signal peptide" evidence="1">
    <location>
        <begin position="1"/>
        <end position="17"/>
    </location>
</feature>
<dbReference type="PANTHER" id="PTHR33332">
    <property type="entry name" value="REVERSE TRANSCRIPTASE DOMAIN-CONTAINING PROTEIN"/>
    <property type="match status" value="1"/>
</dbReference>
<dbReference type="GO" id="GO:0003676">
    <property type="term" value="F:nucleic acid binding"/>
    <property type="evidence" value="ECO:0007669"/>
    <property type="project" value="InterPro"/>
</dbReference>
<evidence type="ECO:0000259" key="3">
    <source>
        <dbReference type="PROSITE" id="PS50879"/>
    </source>
</evidence>
<dbReference type="InterPro" id="IPR000477">
    <property type="entry name" value="RT_dom"/>
</dbReference>
<dbReference type="GO" id="GO:0042575">
    <property type="term" value="C:DNA polymerase complex"/>
    <property type="evidence" value="ECO:0007669"/>
    <property type="project" value="UniProtKB-ARBA"/>
</dbReference>
<reference evidence="4" key="2">
    <citation type="journal article" date="2015" name="J. Proteomics">
        <title>Sexual differences in the sialomes of the zebra tick, Rhipicephalus pulchellus.</title>
        <authorList>
            <person name="Tan A.W."/>
            <person name="Francischetti I.M."/>
            <person name="Slovak M."/>
            <person name="Kini R.M."/>
            <person name="Ribeiro J.M."/>
        </authorList>
    </citation>
    <scope>NUCLEOTIDE SEQUENCE</scope>
    <source>
        <tissue evidence="4">Salivary gland</tissue>
    </source>
</reference>
<dbReference type="Gene3D" id="3.30.420.10">
    <property type="entry name" value="Ribonuclease H-like superfamily/Ribonuclease H"/>
    <property type="match status" value="1"/>
</dbReference>
<keyword evidence="1" id="KW-0732">Signal</keyword>
<dbReference type="InterPro" id="IPR012337">
    <property type="entry name" value="RNaseH-like_sf"/>
</dbReference>